<gene>
    <name evidence="2" type="ORF">GCM10022419_014260</name>
</gene>
<evidence type="ECO:0000313" key="2">
    <source>
        <dbReference type="EMBL" id="GAA3535739.1"/>
    </source>
</evidence>
<name>A0ABP6VKI2_9ACTN</name>
<comment type="caution">
    <text evidence="2">The sequence shown here is derived from an EMBL/GenBank/DDBJ whole genome shotgun (WGS) entry which is preliminary data.</text>
</comment>
<keyword evidence="3" id="KW-1185">Reference proteome</keyword>
<dbReference type="Proteomes" id="UP001500630">
    <property type="component" value="Unassembled WGS sequence"/>
</dbReference>
<evidence type="ECO:0000256" key="1">
    <source>
        <dbReference type="SAM" id="MobiDB-lite"/>
    </source>
</evidence>
<proteinExistence type="predicted"/>
<dbReference type="EMBL" id="BAABDQ010000002">
    <property type="protein sequence ID" value="GAA3535739.1"/>
    <property type="molecule type" value="Genomic_DNA"/>
</dbReference>
<protein>
    <submittedName>
        <fullName evidence="2">Uncharacterized protein</fullName>
    </submittedName>
</protein>
<reference evidence="3" key="1">
    <citation type="journal article" date="2019" name="Int. J. Syst. Evol. Microbiol.">
        <title>The Global Catalogue of Microorganisms (GCM) 10K type strain sequencing project: providing services to taxonomists for standard genome sequencing and annotation.</title>
        <authorList>
            <consortium name="The Broad Institute Genomics Platform"/>
            <consortium name="The Broad Institute Genome Sequencing Center for Infectious Disease"/>
            <person name="Wu L."/>
            <person name="Ma J."/>
        </authorList>
    </citation>
    <scope>NUCLEOTIDE SEQUENCE [LARGE SCALE GENOMIC DNA]</scope>
    <source>
        <strain evidence="3">JCM 17326</strain>
    </source>
</reference>
<feature type="compositionally biased region" description="Basic residues" evidence="1">
    <location>
        <begin position="38"/>
        <end position="57"/>
    </location>
</feature>
<organism evidence="2 3">
    <name type="scientific">Nonomuraea rosea</name>
    <dbReference type="NCBI Taxonomy" id="638574"/>
    <lineage>
        <taxon>Bacteria</taxon>
        <taxon>Bacillati</taxon>
        <taxon>Actinomycetota</taxon>
        <taxon>Actinomycetes</taxon>
        <taxon>Streptosporangiales</taxon>
        <taxon>Streptosporangiaceae</taxon>
        <taxon>Nonomuraea</taxon>
    </lineage>
</organism>
<feature type="region of interest" description="Disordered" evidence="1">
    <location>
        <begin position="1"/>
        <end position="65"/>
    </location>
</feature>
<sequence>MIITEADVGSDRSQSAGHRLATGQASGRGSSAALPVGLRRRGASRGQARRVHHRHRGDSKSVDRLEKQGLRVLHEEMERGHPLTAHAHRFVLLATFERTAHRSHVR</sequence>
<accession>A0ABP6VKI2</accession>
<evidence type="ECO:0000313" key="3">
    <source>
        <dbReference type="Proteomes" id="UP001500630"/>
    </source>
</evidence>